<dbReference type="Proteomes" id="UP000429607">
    <property type="component" value="Unassembled WGS sequence"/>
</dbReference>
<proteinExistence type="predicted"/>
<accession>A0A6A3GYH1</accession>
<dbReference type="EMBL" id="QXFU01005614">
    <property type="protein sequence ID" value="KAE8963696.1"/>
    <property type="molecule type" value="Genomic_DNA"/>
</dbReference>
<evidence type="ECO:0000313" key="1">
    <source>
        <dbReference type="EMBL" id="KAE8961892.1"/>
    </source>
</evidence>
<dbReference type="EMBL" id="QXFT01004622">
    <property type="protein sequence ID" value="KAE9276817.1"/>
    <property type="molecule type" value="Genomic_DNA"/>
</dbReference>
<reference evidence="4 6" key="1">
    <citation type="submission" date="2018-09" db="EMBL/GenBank/DDBJ databases">
        <title>Genomic investigation of the strawberry pathogen Phytophthora fragariae indicates pathogenicity is determined by transcriptional variation in three key races.</title>
        <authorList>
            <person name="Adams T.M."/>
            <person name="Armitage A.D."/>
            <person name="Sobczyk M.K."/>
            <person name="Bates H.J."/>
            <person name="Dunwell J.M."/>
            <person name="Nellist C.F."/>
            <person name="Harrison R.J."/>
        </authorList>
    </citation>
    <scope>NUCLEOTIDE SEQUENCE [LARGE SCALE GENOMIC DNA]</scope>
    <source>
        <strain evidence="1 4">SCRP249</strain>
        <strain evidence="2 6">SCRP324</strain>
        <strain evidence="3 5">SCRP333</strain>
    </source>
</reference>
<dbReference type="AlphaFoldDB" id="A0A6A3GYH1"/>
<dbReference type="Proteomes" id="UP000434957">
    <property type="component" value="Unassembled WGS sequence"/>
</dbReference>
<comment type="caution">
    <text evidence="1">The sequence shown here is derived from an EMBL/GenBank/DDBJ whole genome shotgun (WGS) entry which is preliminary data.</text>
</comment>
<sequence length="56" mass="6409">MPPNLTDNERREIIDEMLERCIDGVVPEEWCRSLQQDVPALDPSDTLTMLLGVLLK</sequence>
<gene>
    <name evidence="1" type="ORF">PR001_g29895</name>
    <name evidence="2" type="ORF">PR002_g29209</name>
    <name evidence="3" type="ORF">PR003_g28958</name>
</gene>
<keyword evidence="5" id="KW-1185">Reference proteome</keyword>
<evidence type="ECO:0000313" key="6">
    <source>
        <dbReference type="Proteomes" id="UP000435112"/>
    </source>
</evidence>
<name>A0A6A3GYH1_9STRA</name>
<organism evidence="1 4">
    <name type="scientific">Phytophthora rubi</name>
    <dbReference type="NCBI Taxonomy" id="129364"/>
    <lineage>
        <taxon>Eukaryota</taxon>
        <taxon>Sar</taxon>
        <taxon>Stramenopiles</taxon>
        <taxon>Oomycota</taxon>
        <taxon>Peronosporomycetes</taxon>
        <taxon>Peronosporales</taxon>
        <taxon>Peronosporaceae</taxon>
        <taxon>Phytophthora</taxon>
    </lineage>
</organism>
<evidence type="ECO:0000313" key="3">
    <source>
        <dbReference type="EMBL" id="KAE9276817.1"/>
    </source>
</evidence>
<protein>
    <submittedName>
        <fullName evidence="1">Uncharacterized protein</fullName>
    </submittedName>
</protein>
<dbReference type="Proteomes" id="UP000435112">
    <property type="component" value="Unassembled WGS sequence"/>
</dbReference>
<evidence type="ECO:0000313" key="5">
    <source>
        <dbReference type="Proteomes" id="UP000434957"/>
    </source>
</evidence>
<evidence type="ECO:0000313" key="4">
    <source>
        <dbReference type="Proteomes" id="UP000429607"/>
    </source>
</evidence>
<dbReference type="EMBL" id="QXFV01006289">
    <property type="protein sequence ID" value="KAE8961892.1"/>
    <property type="molecule type" value="Genomic_DNA"/>
</dbReference>
<evidence type="ECO:0000313" key="2">
    <source>
        <dbReference type="EMBL" id="KAE8963696.1"/>
    </source>
</evidence>